<evidence type="ECO:0000256" key="2">
    <source>
        <dbReference type="SAM" id="SignalP"/>
    </source>
</evidence>
<feature type="compositionally biased region" description="Low complexity" evidence="1">
    <location>
        <begin position="60"/>
        <end position="73"/>
    </location>
</feature>
<feature type="region of interest" description="Disordered" evidence="1">
    <location>
        <begin position="27"/>
        <end position="73"/>
    </location>
</feature>
<evidence type="ECO:0008006" key="5">
    <source>
        <dbReference type="Google" id="ProtNLM"/>
    </source>
</evidence>
<reference evidence="3 4" key="1">
    <citation type="submission" date="2021-02" db="EMBL/GenBank/DDBJ databases">
        <authorList>
            <person name="Ra J.-S."/>
        </authorList>
    </citation>
    <scope>NUCLEOTIDE SEQUENCE [LARGE SCALE GENOMIC DNA]</scope>
    <source>
        <strain evidence="3 4">MMS20-R1-14</strain>
    </source>
</reference>
<keyword evidence="2" id="KW-0732">Signal</keyword>
<dbReference type="RefSeq" id="WP_204926448.1">
    <property type="nucleotide sequence ID" value="NZ_JAFEUC010000009.1"/>
</dbReference>
<gene>
    <name evidence="3" type="ORF">JQX11_19975</name>
</gene>
<feature type="compositionally biased region" description="Low complexity" evidence="1">
    <location>
        <begin position="27"/>
        <end position="41"/>
    </location>
</feature>
<dbReference type="EMBL" id="JAFEUC010000009">
    <property type="protein sequence ID" value="MBM7078601.1"/>
    <property type="molecule type" value="Genomic_DNA"/>
</dbReference>
<proteinExistence type="predicted"/>
<dbReference type="Proteomes" id="UP001518872">
    <property type="component" value="Unassembled WGS sequence"/>
</dbReference>
<evidence type="ECO:0000313" key="3">
    <source>
        <dbReference type="EMBL" id="MBM7078601.1"/>
    </source>
</evidence>
<evidence type="ECO:0000313" key="4">
    <source>
        <dbReference type="Proteomes" id="UP001518872"/>
    </source>
</evidence>
<feature type="chain" id="PRO_5047367973" description="Lipoprotein" evidence="2">
    <location>
        <begin position="27"/>
        <end position="166"/>
    </location>
</feature>
<name>A0ABS2IZ69_9ACTN</name>
<comment type="caution">
    <text evidence="3">The sequence shown here is derived from an EMBL/GenBank/DDBJ whole genome shotgun (WGS) entry which is preliminary data.</text>
</comment>
<sequence>MSLNALRALVPLALLAALAACDPAPAGPVAGSGSPGPVTGSDAASPPPGGTAVPSSAGSPSPTRGTASAAPAATRAACPVGAATLQQVSGLDRKTHRIDPDHIKCVRQWATAGVLAVDPSQQGDGVLVFEHSASGWKKIGEGSALECSPYGIPKEIGDQVGCRDHD</sequence>
<accession>A0ABS2IZ69</accession>
<dbReference type="PROSITE" id="PS51257">
    <property type="entry name" value="PROKAR_LIPOPROTEIN"/>
    <property type="match status" value="1"/>
</dbReference>
<evidence type="ECO:0000256" key="1">
    <source>
        <dbReference type="SAM" id="MobiDB-lite"/>
    </source>
</evidence>
<feature type="signal peptide" evidence="2">
    <location>
        <begin position="1"/>
        <end position="26"/>
    </location>
</feature>
<organism evidence="3 4">
    <name type="scientific">Micromonospora humida</name>
    <dbReference type="NCBI Taxonomy" id="2809018"/>
    <lineage>
        <taxon>Bacteria</taxon>
        <taxon>Bacillati</taxon>
        <taxon>Actinomycetota</taxon>
        <taxon>Actinomycetes</taxon>
        <taxon>Micromonosporales</taxon>
        <taxon>Micromonosporaceae</taxon>
        <taxon>Micromonospora</taxon>
    </lineage>
</organism>
<protein>
    <recommendedName>
        <fullName evidence="5">Lipoprotein</fullName>
    </recommendedName>
</protein>
<keyword evidence="4" id="KW-1185">Reference proteome</keyword>